<keyword evidence="7 21" id="KW-0723">Serine/threonine-protein kinase</keyword>
<dbReference type="PANTHER" id="PTHR46392">
    <property type="entry name" value="DUAL SERINE/THREONINE AND TYROSINE PROTEIN KINASE"/>
    <property type="match status" value="1"/>
</dbReference>
<evidence type="ECO:0000256" key="4">
    <source>
        <dbReference type="ARBA" id="ARBA00004496"/>
    </source>
</evidence>
<dbReference type="Pfam" id="PF00069">
    <property type="entry name" value="Pkinase"/>
    <property type="match status" value="1"/>
</dbReference>
<dbReference type="SUPFAM" id="SSF56112">
    <property type="entry name" value="Protein kinase-like (PK-like)"/>
    <property type="match status" value="1"/>
</dbReference>
<dbReference type="GO" id="GO:0016324">
    <property type="term" value="C:apical plasma membrane"/>
    <property type="evidence" value="ECO:0007669"/>
    <property type="project" value="UniProtKB-SubCell"/>
</dbReference>
<comment type="subcellular location">
    <subcellularLocation>
        <location evidence="2">Apical cell membrane</location>
    </subcellularLocation>
    <subcellularLocation>
        <location evidence="1">Basolateral cell membrane</location>
    </subcellularLocation>
    <subcellularLocation>
        <location evidence="3">Cell junction</location>
    </subcellularLocation>
    <subcellularLocation>
        <location evidence="4">Cytoplasm</location>
    </subcellularLocation>
</comment>
<dbReference type="GO" id="GO:0016323">
    <property type="term" value="C:basolateral plasma membrane"/>
    <property type="evidence" value="ECO:0007669"/>
    <property type="project" value="UniProtKB-SubCell"/>
</dbReference>
<reference evidence="23" key="1">
    <citation type="submission" date="2017-07" db="EMBL/GenBank/DDBJ databases">
        <authorList>
            <person name="Mikheyev A."/>
            <person name="Grau M."/>
        </authorList>
    </citation>
    <scope>NUCLEOTIDE SEQUENCE</scope>
    <source>
        <tissue evidence="23">Venom_gland</tissue>
    </source>
</reference>
<dbReference type="EMBL" id="IACK01003772">
    <property type="protein sequence ID" value="LAA68649.1"/>
    <property type="molecule type" value="Transcribed_RNA"/>
</dbReference>
<keyword evidence="13" id="KW-0829">Tyrosine-protein kinase</keyword>
<evidence type="ECO:0000256" key="3">
    <source>
        <dbReference type="ARBA" id="ARBA00004282"/>
    </source>
</evidence>
<keyword evidence="8" id="KW-0808">Transferase</keyword>
<keyword evidence="10" id="KW-0418">Kinase</keyword>
<evidence type="ECO:0000256" key="8">
    <source>
        <dbReference type="ARBA" id="ARBA00022679"/>
    </source>
</evidence>
<dbReference type="GO" id="GO:0005737">
    <property type="term" value="C:cytoplasm"/>
    <property type="evidence" value="ECO:0007669"/>
    <property type="project" value="UniProtKB-SubCell"/>
</dbReference>
<dbReference type="PROSITE" id="PS50011">
    <property type="entry name" value="PROTEIN_KINASE_DOM"/>
    <property type="match status" value="1"/>
</dbReference>
<evidence type="ECO:0000256" key="12">
    <source>
        <dbReference type="ARBA" id="ARBA00022949"/>
    </source>
</evidence>
<evidence type="ECO:0000256" key="17">
    <source>
        <dbReference type="ARBA" id="ARBA00049003"/>
    </source>
</evidence>
<evidence type="ECO:0000259" key="22">
    <source>
        <dbReference type="PROSITE" id="PS50011"/>
    </source>
</evidence>
<dbReference type="SMART" id="SM00220">
    <property type="entry name" value="S_TKc"/>
    <property type="match status" value="1"/>
</dbReference>
<evidence type="ECO:0000256" key="7">
    <source>
        <dbReference type="ARBA" id="ARBA00022527"/>
    </source>
</evidence>
<evidence type="ECO:0000256" key="21">
    <source>
        <dbReference type="RuleBase" id="RU000304"/>
    </source>
</evidence>
<evidence type="ECO:0000256" key="5">
    <source>
        <dbReference type="ARBA" id="ARBA00013203"/>
    </source>
</evidence>
<dbReference type="GO" id="GO:0005524">
    <property type="term" value="F:ATP binding"/>
    <property type="evidence" value="ECO:0007669"/>
    <property type="project" value="UniProtKB-UniRule"/>
</dbReference>
<dbReference type="GO" id="GO:0004712">
    <property type="term" value="F:protein serine/threonine/tyrosine kinase activity"/>
    <property type="evidence" value="ECO:0007669"/>
    <property type="project" value="UniProtKB-EC"/>
</dbReference>
<accession>A0A2D4H9M3</accession>
<dbReference type="GO" id="GO:0044344">
    <property type="term" value="P:cellular response to fibroblast growth factor stimulus"/>
    <property type="evidence" value="ECO:0007669"/>
    <property type="project" value="TreeGrafter"/>
</dbReference>
<evidence type="ECO:0000256" key="14">
    <source>
        <dbReference type="ARBA" id="ARBA00040421"/>
    </source>
</evidence>
<keyword evidence="12" id="KW-0965">Cell junction</keyword>
<evidence type="ECO:0000256" key="9">
    <source>
        <dbReference type="ARBA" id="ARBA00022741"/>
    </source>
</evidence>
<name>A0A2D4H9M3_MICLE</name>
<dbReference type="PROSITE" id="PS00108">
    <property type="entry name" value="PROTEIN_KINASE_ST"/>
    <property type="match status" value="1"/>
</dbReference>
<comment type="catalytic activity">
    <reaction evidence="18">
        <text>L-threonyl-[protein] + ATP = O-phospho-L-threonyl-[protein] + ADP + H(+)</text>
        <dbReference type="Rhea" id="RHEA:46608"/>
        <dbReference type="Rhea" id="RHEA-COMP:11060"/>
        <dbReference type="Rhea" id="RHEA-COMP:11605"/>
        <dbReference type="ChEBI" id="CHEBI:15378"/>
        <dbReference type="ChEBI" id="CHEBI:30013"/>
        <dbReference type="ChEBI" id="CHEBI:30616"/>
        <dbReference type="ChEBI" id="CHEBI:61977"/>
        <dbReference type="ChEBI" id="CHEBI:456216"/>
        <dbReference type="EC" id="2.7.12.1"/>
    </reaction>
</comment>
<comment type="catalytic activity">
    <reaction evidence="19">
        <text>L-tyrosyl-[protein] + ATP = O-phospho-L-tyrosyl-[protein] + ADP + H(+)</text>
        <dbReference type="Rhea" id="RHEA:10596"/>
        <dbReference type="Rhea" id="RHEA-COMP:10136"/>
        <dbReference type="Rhea" id="RHEA-COMP:20101"/>
        <dbReference type="ChEBI" id="CHEBI:15378"/>
        <dbReference type="ChEBI" id="CHEBI:30616"/>
        <dbReference type="ChEBI" id="CHEBI:46858"/>
        <dbReference type="ChEBI" id="CHEBI:61978"/>
        <dbReference type="ChEBI" id="CHEBI:456216"/>
        <dbReference type="EC" id="2.7.12.1"/>
    </reaction>
</comment>
<dbReference type="PANTHER" id="PTHR46392:SF1">
    <property type="entry name" value="DUAL SERINE_THREONINE AND TYROSINE PROTEIN KINASE"/>
    <property type="match status" value="1"/>
</dbReference>
<evidence type="ECO:0000256" key="19">
    <source>
        <dbReference type="ARBA" id="ARBA00051680"/>
    </source>
</evidence>
<organism evidence="23">
    <name type="scientific">Micrurus lemniscatus lemniscatus</name>
    <dbReference type="NCBI Taxonomy" id="129467"/>
    <lineage>
        <taxon>Eukaryota</taxon>
        <taxon>Metazoa</taxon>
        <taxon>Chordata</taxon>
        <taxon>Craniata</taxon>
        <taxon>Vertebrata</taxon>
        <taxon>Euteleostomi</taxon>
        <taxon>Lepidosauria</taxon>
        <taxon>Squamata</taxon>
        <taxon>Bifurcata</taxon>
        <taxon>Unidentata</taxon>
        <taxon>Episquamata</taxon>
        <taxon>Toxicofera</taxon>
        <taxon>Serpentes</taxon>
        <taxon>Colubroidea</taxon>
        <taxon>Elapidae</taxon>
        <taxon>Elapinae</taxon>
        <taxon>Micrurus</taxon>
    </lineage>
</organism>
<dbReference type="GO" id="GO:0004713">
    <property type="term" value="F:protein tyrosine kinase activity"/>
    <property type="evidence" value="ECO:0007669"/>
    <property type="project" value="UniProtKB-KW"/>
</dbReference>
<dbReference type="AlphaFoldDB" id="A0A2D4H9M3"/>
<comment type="similarity">
    <text evidence="21">Belongs to the protein kinase superfamily.</text>
</comment>
<keyword evidence="6" id="KW-0963">Cytoplasm</keyword>
<dbReference type="Gene3D" id="1.10.510.10">
    <property type="entry name" value="Transferase(Phosphotransferase) domain 1"/>
    <property type="match status" value="1"/>
</dbReference>
<protein>
    <recommendedName>
        <fullName evidence="14">Dual serine/threonine and tyrosine protein kinase</fullName>
        <ecNumber evidence="5">2.7.12.1</ecNumber>
    </recommendedName>
    <alternativeName>
        <fullName evidence="16">Dusty protein kinase</fullName>
    </alternativeName>
    <alternativeName>
        <fullName evidence="15">Receptor-interacting serine/threonine-protein kinase 5</fullName>
    </alternativeName>
</protein>
<dbReference type="GO" id="GO:0004674">
    <property type="term" value="F:protein serine/threonine kinase activity"/>
    <property type="evidence" value="ECO:0007669"/>
    <property type="project" value="UniProtKB-KW"/>
</dbReference>
<feature type="domain" description="Protein kinase" evidence="22">
    <location>
        <begin position="113"/>
        <end position="260"/>
    </location>
</feature>
<feature type="binding site" evidence="20">
    <location>
        <position position="142"/>
    </location>
    <ligand>
        <name>ATP</name>
        <dbReference type="ChEBI" id="CHEBI:30616"/>
    </ligand>
</feature>
<dbReference type="InterPro" id="IPR051302">
    <property type="entry name" value="Dual_SerThr-Tyr_Kinase"/>
</dbReference>
<keyword evidence="9 20" id="KW-0547">Nucleotide-binding</keyword>
<dbReference type="InterPro" id="IPR008271">
    <property type="entry name" value="Ser/Thr_kinase_AS"/>
</dbReference>
<evidence type="ECO:0000256" key="16">
    <source>
        <dbReference type="ARBA" id="ARBA00042638"/>
    </source>
</evidence>
<evidence type="ECO:0000256" key="18">
    <source>
        <dbReference type="ARBA" id="ARBA00049308"/>
    </source>
</evidence>
<keyword evidence="11 20" id="KW-0067">ATP-binding</keyword>
<proteinExistence type="inferred from homology"/>
<dbReference type="EC" id="2.7.12.1" evidence="5"/>
<evidence type="ECO:0000256" key="11">
    <source>
        <dbReference type="ARBA" id="ARBA00022840"/>
    </source>
</evidence>
<dbReference type="GO" id="GO:0070374">
    <property type="term" value="P:positive regulation of ERK1 and ERK2 cascade"/>
    <property type="evidence" value="ECO:0007669"/>
    <property type="project" value="TreeGrafter"/>
</dbReference>
<evidence type="ECO:0000256" key="20">
    <source>
        <dbReference type="PROSITE-ProRule" id="PRU10141"/>
    </source>
</evidence>
<dbReference type="GO" id="GO:0045743">
    <property type="term" value="P:positive regulation of fibroblast growth factor receptor signaling pathway"/>
    <property type="evidence" value="ECO:0007669"/>
    <property type="project" value="TreeGrafter"/>
</dbReference>
<dbReference type="GO" id="GO:0070161">
    <property type="term" value="C:anchoring junction"/>
    <property type="evidence" value="ECO:0007669"/>
    <property type="project" value="UniProtKB-SubCell"/>
</dbReference>
<reference evidence="23" key="2">
    <citation type="submission" date="2017-11" db="EMBL/GenBank/DDBJ databases">
        <title>Coralsnake Venomics: Analyses of Venom Gland Transcriptomes and Proteomes of Six Brazilian Taxa.</title>
        <authorList>
            <person name="Aird S.D."/>
            <person name="Jorge da Silva N."/>
            <person name="Qiu L."/>
            <person name="Villar-Briones A."/>
            <person name="Aparecida-Saddi V."/>
            <person name="Campos-Telles M.P."/>
            <person name="Grau M."/>
            <person name="Mikheyev A.S."/>
        </authorList>
    </citation>
    <scope>NUCLEOTIDE SEQUENCE</scope>
    <source>
        <tissue evidence="23">Venom_gland</tissue>
    </source>
</reference>
<dbReference type="InterPro" id="IPR017441">
    <property type="entry name" value="Protein_kinase_ATP_BS"/>
</dbReference>
<sequence length="260" mass="29631">MLWEQIKQIIQRISWVSPPAITREWKRKIAQDAIESLSASRLAKSICSQFRTRLNSSHEAFAASLRQLEAGHSGRLEKTEDLWLKVRKDHAPRLARLSLESRSLQDVLLYGKPKLGRELGRGQYGVVYLCNAWGGHFPCALKSVVPPDEKHWNDLALEFHYMRSLPKHERLVDLHGSVIDYSYGGGSSIAVLLIMEQLHRDLYTGLKAGLTLETRLQIALDVVEGIRFLHSQGLVHRDIKLKNVLVRDNFVAVILYPLLK</sequence>
<evidence type="ECO:0000256" key="10">
    <source>
        <dbReference type="ARBA" id="ARBA00022777"/>
    </source>
</evidence>
<dbReference type="InterPro" id="IPR000719">
    <property type="entry name" value="Prot_kinase_dom"/>
</dbReference>
<evidence type="ECO:0000256" key="2">
    <source>
        <dbReference type="ARBA" id="ARBA00004221"/>
    </source>
</evidence>
<dbReference type="InterPro" id="IPR011009">
    <property type="entry name" value="Kinase-like_dom_sf"/>
</dbReference>
<comment type="catalytic activity">
    <reaction evidence="17">
        <text>L-seryl-[protein] + ATP = O-phospho-L-seryl-[protein] + ADP + H(+)</text>
        <dbReference type="Rhea" id="RHEA:17989"/>
        <dbReference type="Rhea" id="RHEA-COMP:9863"/>
        <dbReference type="Rhea" id="RHEA-COMP:11604"/>
        <dbReference type="ChEBI" id="CHEBI:15378"/>
        <dbReference type="ChEBI" id="CHEBI:29999"/>
        <dbReference type="ChEBI" id="CHEBI:30616"/>
        <dbReference type="ChEBI" id="CHEBI:83421"/>
        <dbReference type="ChEBI" id="CHEBI:456216"/>
        <dbReference type="EC" id="2.7.12.1"/>
    </reaction>
</comment>
<evidence type="ECO:0000256" key="15">
    <source>
        <dbReference type="ARBA" id="ARBA00041268"/>
    </source>
</evidence>
<dbReference type="PROSITE" id="PS00107">
    <property type="entry name" value="PROTEIN_KINASE_ATP"/>
    <property type="match status" value="1"/>
</dbReference>
<evidence type="ECO:0000256" key="1">
    <source>
        <dbReference type="ARBA" id="ARBA00004187"/>
    </source>
</evidence>
<evidence type="ECO:0000256" key="6">
    <source>
        <dbReference type="ARBA" id="ARBA00022490"/>
    </source>
</evidence>
<dbReference type="GO" id="GO:0043066">
    <property type="term" value="P:negative regulation of apoptotic process"/>
    <property type="evidence" value="ECO:0007669"/>
    <property type="project" value="TreeGrafter"/>
</dbReference>
<evidence type="ECO:0000256" key="13">
    <source>
        <dbReference type="ARBA" id="ARBA00023137"/>
    </source>
</evidence>
<evidence type="ECO:0000313" key="23">
    <source>
        <dbReference type="EMBL" id="LAA68649.1"/>
    </source>
</evidence>